<sequence length="420" mass="48816">MANNKNGNDEKLSIVRSIDDIVRISGRGTRSAANRDLTYGLNLSGQSQQLVIPNRQTTGMVFFTRPLLNLTYGNLSKNRRFFPWRDCTPNSTLGISRAYLDPWSNYSRFATKNTNGTYMEKDLHTFASPLVDSNSAFINILTNNLMSLSGWPDMRGDAFVSDRGIRNEQWFMYDGIAEINEVFDIDATFRNTEGDTTLLIFLLWQMYMSELRNSIDPYPEFIAWRRLDYNTRIYDFVLDSNRQYIVHWAATGASAPMNTPFGKIFDYDYSSTVNPGIDQLNISFKAAYADYNDIITLYEFNRVVGKFNPSLRLYNEYGVSNGNFKNITDDLIDNIPFANKGNNNTSNAPYVKLLPNEKLKANYRAYPLINLYTKEMEWWVRREDFMKYVIDVNFKNEDLNNPSEQLTRDVRDYYNDTRKR</sequence>
<organism evidence="1">
    <name type="scientific">Myoviridae sp. cto1k8</name>
    <dbReference type="NCBI Taxonomy" id="2826694"/>
    <lineage>
        <taxon>Viruses</taxon>
        <taxon>Duplodnaviria</taxon>
        <taxon>Heunggongvirae</taxon>
        <taxon>Uroviricota</taxon>
        <taxon>Caudoviricetes</taxon>
    </lineage>
</organism>
<reference evidence="1" key="1">
    <citation type="journal article" date="2021" name="Proc. Natl. Acad. Sci. U.S.A.">
        <title>A Catalog of Tens of Thousands of Viruses from Human Metagenomes Reveals Hidden Associations with Chronic Diseases.</title>
        <authorList>
            <person name="Tisza M.J."/>
            <person name="Buck C.B."/>
        </authorList>
    </citation>
    <scope>NUCLEOTIDE SEQUENCE</scope>
    <source>
        <strain evidence="1">Cto1k8</strain>
    </source>
</reference>
<name>A0A8S5LWA0_9CAUD</name>
<dbReference type="EMBL" id="BK014756">
    <property type="protein sequence ID" value="DAD74244.1"/>
    <property type="molecule type" value="Genomic_DNA"/>
</dbReference>
<protein>
    <recommendedName>
        <fullName evidence="2">Virion structural protein</fullName>
    </recommendedName>
</protein>
<proteinExistence type="predicted"/>
<evidence type="ECO:0008006" key="2">
    <source>
        <dbReference type="Google" id="ProtNLM"/>
    </source>
</evidence>
<accession>A0A8S5LWA0</accession>
<dbReference type="InterPro" id="IPR057582">
    <property type="entry name" value="Phage_TTP_15"/>
</dbReference>
<dbReference type="Pfam" id="PF23971">
    <property type="entry name" value="Phage_TTP_15"/>
    <property type="match status" value="1"/>
</dbReference>
<evidence type="ECO:0000313" key="1">
    <source>
        <dbReference type="EMBL" id="DAD74244.1"/>
    </source>
</evidence>